<sequence>MAFCGEEYPCRRRKKVNEDDEDGLHARTPGARTPASTTQRRPRTTNTHNSYQLCPFRNGRVDASLHEDQLKWVLLTEDGAAKPAGLLSVESPTANGEPEVADVDMVLSLSKLSNSFRTNPPEHTLESLQSETARLGLSQEAVAASVIKAQEAEVSGQEPLRKA</sequence>
<evidence type="ECO:0000256" key="1">
    <source>
        <dbReference type="SAM" id="MobiDB-lite"/>
    </source>
</evidence>
<dbReference type="EMBL" id="KV875104">
    <property type="protein sequence ID" value="OIW24255.1"/>
    <property type="molecule type" value="Genomic_DNA"/>
</dbReference>
<name>A0A1J7I9D3_9PEZI</name>
<protein>
    <submittedName>
        <fullName evidence="2">Uncharacterized protein</fullName>
    </submittedName>
</protein>
<evidence type="ECO:0000313" key="3">
    <source>
        <dbReference type="Proteomes" id="UP000182658"/>
    </source>
</evidence>
<accession>A0A1J7I9D3</accession>
<organism evidence="2 3">
    <name type="scientific">Coniochaeta ligniaria NRRL 30616</name>
    <dbReference type="NCBI Taxonomy" id="1408157"/>
    <lineage>
        <taxon>Eukaryota</taxon>
        <taxon>Fungi</taxon>
        <taxon>Dikarya</taxon>
        <taxon>Ascomycota</taxon>
        <taxon>Pezizomycotina</taxon>
        <taxon>Sordariomycetes</taxon>
        <taxon>Sordariomycetidae</taxon>
        <taxon>Coniochaetales</taxon>
        <taxon>Coniochaetaceae</taxon>
        <taxon>Coniochaeta</taxon>
    </lineage>
</organism>
<dbReference type="InParanoid" id="A0A1J7I9D3"/>
<evidence type="ECO:0000313" key="2">
    <source>
        <dbReference type="EMBL" id="OIW24255.1"/>
    </source>
</evidence>
<feature type="region of interest" description="Disordered" evidence="1">
    <location>
        <begin position="1"/>
        <end position="50"/>
    </location>
</feature>
<feature type="compositionally biased region" description="Polar residues" evidence="1">
    <location>
        <begin position="34"/>
        <end position="50"/>
    </location>
</feature>
<proteinExistence type="predicted"/>
<keyword evidence="3" id="KW-1185">Reference proteome</keyword>
<dbReference type="AlphaFoldDB" id="A0A1J7I9D3"/>
<reference evidence="2 3" key="1">
    <citation type="submission" date="2016-10" db="EMBL/GenBank/DDBJ databases">
        <title>Draft genome sequence of Coniochaeta ligniaria NRRL30616, a lignocellulolytic fungus for bioabatement of inhibitors in plant biomass hydrolysates.</title>
        <authorList>
            <consortium name="DOE Joint Genome Institute"/>
            <person name="Jimenez D.J."/>
            <person name="Hector R.E."/>
            <person name="Riley R."/>
            <person name="Sun H."/>
            <person name="Grigoriev I.V."/>
            <person name="Van Elsas J.D."/>
            <person name="Nichols N.N."/>
        </authorList>
    </citation>
    <scope>NUCLEOTIDE SEQUENCE [LARGE SCALE GENOMIC DNA]</scope>
    <source>
        <strain evidence="2 3">NRRL 30616</strain>
    </source>
</reference>
<gene>
    <name evidence="2" type="ORF">CONLIGDRAFT_685873</name>
</gene>
<dbReference type="Proteomes" id="UP000182658">
    <property type="component" value="Unassembled WGS sequence"/>
</dbReference>